<protein>
    <recommendedName>
        <fullName evidence="3">HEPN domain protein</fullName>
    </recommendedName>
</protein>
<sequence length="132" mass="15062">MMAVKPDLEEFEESYRSARMYHHRAQQFLSGGQHFSVVFNVASVALENYLIALCYLHGVDPGNHNYTCLMDAVETVIEVPLELNQEIRSLDFIFGICSLENYYHGTPELSDSTRVLSMCDQIQKLIDPTKRG</sequence>
<dbReference type="STRING" id="645991.Sgly_2847"/>
<organism evidence="1 2">
    <name type="scientific">Syntrophobotulus glycolicus (strain DSM 8271 / FlGlyR)</name>
    <dbReference type="NCBI Taxonomy" id="645991"/>
    <lineage>
        <taxon>Bacteria</taxon>
        <taxon>Bacillati</taxon>
        <taxon>Bacillota</taxon>
        <taxon>Clostridia</taxon>
        <taxon>Eubacteriales</taxon>
        <taxon>Desulfitobacteriaceae</taxon>
        <taxon>Syntrophobotulus</taxon>
    </lineage>
</organism>
<dbReference type="OrthoDB" id="2611871at2"/>
<keyword evidence="2" id="KW-1185">Reference proteome</keyword>
<dbReference type="EMBL" id="CP002547">
    <property type="protein sequence ID" value="ADY57117.1"/>
    <property type="molecule type" value="Genomic_DNA"/>
</dbReference>
<dbReference type="Gene3D" id="1.20.120.330">
    <property type="entry name" value="Nucleotidyltransferases domain 2"/>
    <property type="match status" value="1"/>
</dbReference>
<dbReference type="HOGENOM" id="CLU_1833228_0_0_9"/>
<name>F0SYK5_SYNGF</name>
<dbReference type="SUPFAM" id="SSF81593">
    <property type="entry name" value="Nucleotidyltransferase substrate binding subunit/domain"/>
    <property type="match status" value="1"/>
</dbReference>
<dbReference type="Proteomes" id="UP000007488">
    <property type="component" value="Chromosome"/>
</dbReference>
<gene>
    <name evidence="1" type="ordered locus">Sgly_2847</name>
</gene>
<dbReference type="KEGG" id="sgy:Sgly_2847"/>
<evidence type="ECO:0008006" key="3">
    <source>
        <dbReference type="Google" id="ProtNLM"/>
    </source>
</evidence>
<reference evidence="2" key="2">
    <citation type="submission" date="2011-02" db="EMBL/GenBank/DDBJ databases">
        <title>The complete genome of Syntrophobotulus glycolicus DSM 8271.</title>
        <authorList>
            <person name="Lucas S."/>
            <person name="Copeland A."/>
            <person name="Lapidus A."/>
            <person name="Bruce D."/>
            <person name="Goodwin L."/>
            <person name="Pitluck S."/>
            <person name="Kyrpides N."/>
            <person name="Mavromatis K."/>
            <person name="Pagani I."/>
            <person name="Ivanova N."/>
            <person name="Mikhailova N."/>
            <person name="Chertkov O."/>
            <person name="Held B."/>
            <person name="Detter J.C."/>
            <person name="Tapia R."/>
            <person name="Han C."/>
            <person name="Land M."/>
            <person name="Hauser L."/>
            <person name="Markowitz V."/>
            <person name="Cheng J.-F."/>
            <person name="Hugenholtz P."/>
            <person name="Woyke T."/>
            <person name="Wu D."/>
            <person name="Spring S."/>
            <person name="Schroeder M."/>
            <person name="Brambilla E."/>
            <person name="Klenk H.-P."/>
            <person name="Eisen J.A."/>
        </authorList>
    </citation>
    <scope>NUCLEOTIDE SEQUENCE [LARGE SCALE GENOMIC DNA]</scope>
    <source>
        <strain evidence="2">DSM 8271 / FlGlyR</strain>
    </source>
</reference>
<dbReference type="RefSeq" id="WP_013625937.1">
    <property type="nucleotide sequence ID" value="NC_015172.1"/>
</dbReference>
<dbReference type="AlphaFoldDB" id="F0SYK5"/>
<reference evidence="1 2" key="1">
    <citation type="journal article" date="2011" name="Stand. Genomic Sci.">
        <title>Complete genome sequence of Syntrophobotulus glycolicus type strain (FlGlyR).</title>
        <authorList>
            <person name="Han C."/>
            <person name="Mwirichia R."/>
            <person name="Chertkov O."/>
            <person name="Held B."/>
            <person name="Lapidus A."/>
            <person name="Nolan M."/>
            <person name="Lucas S."/>
            <person name="Hammon N."/>
            <person name="Deshpande S."/>
            <person name="Cheng J.F."/>
            <person name="Tapia R."/>
            <person name="Goodwin L."/>
            <person name="Pitluck S."/>
            <person name="Huntemann M."/>
            <person name="Liolios K."/>
            <person name="Ivanova N."/>
            <person name="Pagani I."/>
            <person name="Mavromatis K."/>
            <person name="Ovchinikova G."/>
            <person name="Pati A."/>
            <person name="Chen A."/>
            <person name="Palaniappan K."/>
            <person name="Land M."/>
            <person name="Hauser L."/>
            <person name="Brambilla E.M."/>
            <person name="Rohde M."/>
            <person name="Spring S."/>
            <person name="Sikorski J."/>
            <person name="Goker M."/>
            <person name="Woyke T."/>
            <person name="Bristow J."/>
            <person name="Eisen J.A."/>
            <person name="Markowitz V."/>
            <person name="Hugenholtz P."/>
            <person name="Kyrpides N.C."/>
            <person name="Klenk H.P."/>
            <person name="Detter J.C."/>
        </authorList>
    </citation>
    <scope>NUCLEOTIDE SEQUENCE [LARGE SCALE GENOMIC DNA]</scope>
    <source>
        <strain evidence="2">DSM 8271 / FlGlyR</strain>
    </source>
</reference>
<accession>F0SYK5</accession>
<evidence type="ECO:0000313" key="2">
    <source>
        <dbReference type="Proteomes" id="UP000007488"/>
    </source>
</evidence>
<proteinExistence type="predicted"/>
<dbReference type="eggNOG" id="ENOG50318B0">
    <property type="taxonomic scope" value="Bacteria"/>
</dbReference>
<evidence type="ECO:0000313" key="1">
    <source>
        <dbReference type="EMBL" id="ADY57117.1"/>
    </source>
</evidence>